<dbReference type="GO" id="GO:0006749">
    <property type="term" value="P:glutathione metabolic process"/>
    <property type="evidence" value="ECO:0007669"/>
    <property type="project" value="TreeGrafter"/>
</dbReference>
<reference evidence="4 5" key="1">
    <citation type="submission" date="2019-01" db="EMBL/GenBank/DDBJ databases">
        <title>Egibacter rhizosphaerae EGI 80759T.</title>
        <authorList>
            <person name="Chen D.-D."/>
            <person name="Tian Y."/>
            <person name="Jiao J.-Y."/>
            <person name="Zhang X.-T."/>
            <person name="Zhang Y.-G."/>
            <person name="Zhang Y."/>
            <person name="Xiao M."/>
            <person name="Shu W.-S."/>
            <person name="Li W.-J."/>
        </authorList>
    </citation>
    <scope>NUCLEOTIDE SEQUENCE [LARGE SCALE GENOMIC DNA]</scope>
    <source>
        <strain evidence="4 5">EGI 80759</strain>
    </source>
</reference>
<dbReference type="InterPro" id="IPR008040">
    <property type="entry name" value="Hydant_A_N"/>
</dbReference>
<dbReference type="KEGG" id="erz:ER308_15535"/>
<evidence type="ECO:0000313" key="4">
    <source>
        <dbReference type="EMBL" id="QBI20842.1"/>
    </source>
</evidence>
<dbReference type="Pfam" id="PF19278">
    <property type="entry name" value="Hydant_A_C"/>
    <property type="match status" value="1"/>
</dbReference>
<evidence type="ECO:0000313" key="5">
    <source>
        <dbReference type="Proteomes" id="UP000291469"/>
    </source>
</evidence>
<feature type="domain" description="Hydantoinase/oxoprolinase N-terminal" evidence="2">
    <location>
        <begin position="13"/>
        <end position="186"/>
    </location>
</feature>
<protein>
    <submittedName>
        <fullName evidence="4">Hydantoinase/oxoprolinase family protein</fullName>
    </submittedName>
</protein>
<gene>
    <name evidence="4" type="ORF">ER308_15535</name>
</gene>
<dbReference type="RefSeq" id="WP_131155835.1">
    <property type="nucleotide sequence ID" value="NZ_CP036402.1"/>
</dbReference>
<dbReference type="InterPro" id="IPR002821">
    <property type="entry name" value="Hydantoinase_A"/>
</dbReference>
<evidence type="ECO:0000259" key="2">
    <source>
        <dbReference type="Pfam" id="PF05378"/>
    </source>
</evidence>
<accession>A0A411YIE2</accession>
<dbReference type="PANTHER" id="PTHR11365">
    <property type="entry name" value="5-OXOPROLINASE RELATED"/>
    <property type="match status" value="1"/>
</dbReference>
<keyword evidence="5" id="KW-1185">Reference proteome</keyword>
<dbReference type="Pfam" id="PF01968">
    <property type="entry name" value="Hydantoinase_A"/>
    <property type="match status" value="1"/>
</dbReference>
<dbReference type="PANTHER" id="PTHR11365:SF23">
    <property type="entry name" value="HYPOTHETICAL 5-OXOPROLINASE (EUROFUNG)-RELATED"/>
    <property type="match status" value="1"/>
</dbReference>
<dbReference type="InterPro" id="IPR049517">
    <property type="entry name" value="ACX-like_C"/>
</dbReference>
<dbReference type="AlphaFoldDB" id="A0A411YIE2"/>
<dbReference type="GO" id="GO:0017168">
    <property type="term" value="F:5-oxoprolinase (ATP-hydrolyzing) activity"/>
    <property type="evidence" value="ECO:0007669"/>
    <property type="project" value="TreeGrafter"/>
</dbReference>
<dbReference type="EMBL" id="CP036402">
    <property type="protein sequence ID" value="QBI20842.1"/>
    <property type="molecule type" value="Genomic_DNA"/>
</dbReference>
<evidence type="ECO:0000259" key="3">
    <source>
        <dbReference type="Pfam" id="PF19278"/>
    </source>
</evidence>
<dbReference type="InterPro" id="IPR045079">
    <property type="entry name" value="Oxoprolinase-like"/>
</dbReference>
<feature type="domain" description="Hydantoinase A/oxoprolinase" evidence="1">
    <location>
        <begin position="208"/>
        <end position="496"/>
    </location>
</feature>
<dbReference type="GO" id="GO:0005829">
    <property type="term" value="C:cytosol"/>
    <property type="evidence" value="ECO:0007669"/>
    <property type="project" value="TreeGrafter"/>
</dbReference>
<organism evidence="4 5">
    <name type="scientific">Egibacter rhizosphaerae</name>
    <dbReference type="NCBI Taxonomy" id="1670831"/>
    <lineage>
        <taxon>Bacteria</taxon>
        <taxon>Bacillati</taxon>
        <taxon>Actinomycetota</taxon>
        <taxon>Nitriliruptoria</taxon>
        <taxon>Egibacterales</taxon>
        <taxon>Egibacteraceae</taxon>
        <taxon>Egibacter</taxon>
    </lineage>
</organism>
<dbReference type="Pfam" id="PF05378">
    <property type="entry name" value="Hydant_A_N"/>
    <property type="match status" value="1"/>
</dbReference>
<dbReference type="InterPro" id="IPR043129">
    <property type="entry name" value="ATPase_NBD"/>
</dbReference>
<dbReference type="SUPFAM" id="SSF53067">
    <property type="entry name" value="Actin-like ATPase domain"/>
    <property type="match status" value="1"/>
</dbReference>
<dbReference type="OrthoDB" id="9768323at2"/>
<evidence type="ECO:0000259" key="1">
    <source>
        <dbReference type="Pfam" id="PF01968"/>
    </source>
</evidence>
<feature type="domain" description="Acetophenone carboxylase-like C-terminal" evidence="3">
    <location>
        <begin position="503"/>
        <end position="684"/>
    </location>
</feature>
<dbReference type="Proteomes" id="UP000291469">
    <property type="component" value="Chromosome"/>
</dbReference>
<name>A0A411YIE2_9ACTN</name>
<sequence>MVTQQAGSARSLRVGVDIGGTFTDLVIVDDDEGSVRLEKTPTTPGQLSQGILRGLDSAGISGDAIGHLAHGTTVGINTLLQRRGARTGLLTTKGFRDAYEIGRGARPDVYNLHFRKPQPLVPRERRLEVDERLAVDGQVVRPLDEASVRSAMEVLRRYEVDTVAVCLIHAYVNPAHERRVAEIVREGLPDAFVCTSHELVREWREYERTSTTCVNAYIMPRTGEYIDDLITGLEAQGYANTLFVNQSAGGVMSATTAKWKPVGTLMSGPSGGAAAAAHVAELMDLPGGIISFDMGGTSTDVAVIEGGTLPITADAKIDRIPVMVPMMAIESIGAGGGSIGKVDEVGALDVGPQSAGAEPGPACYGGGGELPTVTDADLLLGRLPKERFLPGQMSLDEDAARKALDQHVGEPLGLTPEESAAGIVELVNLKMAMAVRSLTVERGLDPRDFSLFAFGGAGPMHACAIAEELGIPKVIVPLAAGQFSALGILMSDIRHDFVRTAAERLREPTAEELSEEFGAVEGEARGTLEREGVAPGDMAFSRSVDLRYAGQEYTVNIPVPSGALDHDGLVQVFEAFHSRHQQVYSHSSPEEQPELVNLRVAAIGRLPSLKLQRLPIGSSEPGTASVVGSQSIVFDRSEDVVESPVYDRASMEAGNVVKGPCIIADMGSTTVVPPTATGELDEFGNLVIHVEEQASQTARSDQ</sequence>
<proteinExistence type="predicted"/>